<reference evidence="3 4" key="1">
    <citation type="submission" date="2010-12" db="EMBL/GenBank/DDBJ databases">
        <title>Complete sequence of Desulfurispirillum indicum S5.</title>
        <authorList>
            <consortium name="US DOE Joint Genome Institute"/>
            <person name="Lucas S."/>
            <person name="Copeland A."/>
            <person name="Lapidus A."/>
            <person name="Cheng J.-F."/>
            <person name="Goodwin L."/>
            <person name="Pitluck S."/>
            <person name="Chertkov O."/>
            <person name="Held B."/>
            <person name="Detter J.C."/>
            <person name="Han C."/>
            <person name="Tapia R."/>
            <person name="Land M."/>
            <person name="Hauser L."/>
            <person name="Kyrpides N."/>
            <person name="Ivanova N."/>
            <person name="Mikhailova N."/>
            <person name="Haggblom M."/>
            <person name="Rauschenbach I."/>
            <person name="Bini E."/>
            <person name="Woyke T."/>
        </authorList>
    </citation>
    <scope>NUCLEOTIDE SEQUENCE [LARGE SCALE GENOMIC DNA]</scope>
    <source>
        <strain evidence="4">ATCC BAA-1389 / DSM 22839 / S5</strain>
    </source>
</reference>
<keyword evidence="2" id="KW-0678">Repressor</keyword>
<dbReference type="InterPro" id="IPR043519">
    <property type="entry name" value="NT_sf"/>
</dbReference>
<accession>E6W3S5</accession>
<organism evidence="3 4">
    <name type="scientific">Desulfurispirillum indicum (strain ATCC BAA-1389 / DSM 22839 / S5)</name>
    <dbReference type="NCBI Taxonomy" id="653733"/>
    <lineage>
        <taxon>Bacteria</taxon>
        <taxon>Pseudomonadati</taxon>
        <taxon>Chrysiogenota</taxon>
        <taxon>Chrysiogenia</taxon>
        <taxon>Chrysiogenales</taxon>
        <taxon>Chrysiogenaceae</taxon>
        <taxon>Desulfurispirillum</taxon>
    </lineage>
</organism>
<dbReference type="HOGENOM" id="CLU_092688_2_1_0"/>
<keyword evidence="2" id="KW-0810">Translation regulation</keyword>
<dbReference type="GO" id="GO:0017148">
    <property type="term" value="P:negative regulation of translation"/>
    <property type="evidence" value="ECO:0007669"/>
    <property type="project" value="UniProtKB-UniRule"/>
</dbReference>
<comment type="similarity">
    <text evidence="1 2">Belongs to the Iojap/RsfS family.</text>
</comment>
<comment type="function">
    <text evidence="2">Functions as a ribosomal silencing factor. Interacts with ribosomal protein uL14 (rplN), blocking formation of intersubunit bridge B8. Prevents association of the 30S and 50S ribosomal subunits and the formation of functional ribosomes, thus repressing translation.</text>
</comment>
<gene>
    <name evidence="2" type="primary">rsfS</name>
    <name evidence="3" type="ordered locus">Selin_2236</name>
</gene>
<dbReference type="KEGG" id="din:Selin_2236"/>
<dbReference type="Gene3D" id="3.30.460.10">
    <property type="entry name" value="Beta Polymerase, domain 2"/>
    <property type="match status" value="1"/>
</dbReference>
<dbReference type="GO" id="GO:0090071">
    <property type="term" value="P:negative regulation of ribosome biogenesis"/>
    <property type="evidence" value="ECO:0007669"/>
    <property type="project" value="UniProtKB-UniRule"/>
</dbReference>
<comment type="subunit">
    <text evidence="2">Interacts with ribosomal protein uL14 (rplN).</text>
</comment>
<name>E6W3S5_DESIS</name>
<dbReference type="Proteomes" id="UP000002572">
    <property type="component" value="Chromosome"/>
</dbReference>
<keyword evidence="2" id="KW-0963">Cytoplasm</keyword>
<dbReference type="EMBL" id="CP002432">
    <property type="protein sequence ID" value="ADU66956.1"/>
    <property type="molecule type" value="Genomic_DNA"/>
</dbReference>
<dbReference type="PANTHER" id="PTHR21043">
    <property type="entry name" value="IOJAP SUPERFAMILY ORTHOLOG"/>
    <property type="match status" value="1"/>
</dbReference>
<dbReference type="eggNOG" id="COG0799">
    <property type="taxonomic scope" value="Bacteria"/>
</dbReference>
<dbReference type="FunCoup" id="E6W3S5">
    <property type="interactions" value="442"/>
</dbReference>
<dbReference type="InterPro" id="IPR004394">
    <property type="entry name" value="Iojap/RsfS/C7orf30"/>
</dbReference>
<dbReference type="RefSeq" id="WP_013506832.1">
    <property type="nucleotide sequence ID" value="NC_014836.1"/>
</dbReference>
<dbReference type="PANTHER" id="PTHR21043:SF0">
    <property type="entry name" value="MITOCHONDRIAL ASSEMBLY OF RIBOSOMAL LARGE SUBUNIT PROTEIN 1"/>
    <property type="match status" value="1"/>
</dbReference>
<proteinExistence type="inferred from homology"/>
<evidence type="ECO:0000313" key="4">
    <source>
        <dbReference type="Proteomes" id="UP000002572"/>
    </source>
</evidence>
<sequence length="125" mass="14056">MKSSELLERIHQLADEKHAADVKALELAGVSSFADYFYICTAQSARQAQAIADHIRETVKKEAGVSVLGAEGYDTGEWVLLDFGDIIVHIFSPQLREYYRLESLWEGAPEVNFEVSSSEHRQDPQ</sequence>
<dbReference type="SUPFAM" id="SSF81301">
    <property type="entry name" value="Nucleotidyltransferase"/>
    <property type="match status" value="1"/>
</dbReference>
<dbReference type="GO" id="GO:0043023">
    <property type="term" value="F:ribosomal large subunit binding"/>
    <property type="evidence" value="ECO:0007669"/>
    <property type="project" value="TreeGrafter"/>
</dbReference>
<dbReference type="STRING" id="653733.Selin_2236"/>
<dbReference type="InParanoid" id="E6W3S5"/>
<dbReference type="HAMAP" id="MF_01477">
    <property type="entry name" value="Iojap_RsfS"/>
    <property type="match status" value="1"/>
</dbReference>
<dbReference type="GO" id="GO:0005737">
    <property type="term" value="C:cytoplasm"/>
    <property type="evidence" value="ECO:0007669"/>
    <property type="project" value="UniProtKB-SubCell"/>
</dbReference>
<dbReference type="OrthoDB" id="9793681at2"/>
<evidence type="ECO:0000256" key="1">
    <source>
        <dbReference type="ARBA" id="ARBA00010574"/>
    </source>
</evidence>
<protein>
    <recommendedName>
        <fullName evidence="2">Ribosomal silencing factor RsfS</fullName>
    </recommendedName>
</protein>
<evidence type="ECO:0000256" key="2">
    <source>
        <dbReference type="HAMAP-Rule" id="MF_01477"/>
    </source>
</evidence>
<dbReference type="NCBIfam" id="TIGR00090">
    <property type="entry name" value="rsfS_iojap_ybeB"/>
    <property type="match status" value="1"/>
</dbReference>
<dbReference type="AlphaFoldDB" id="E6W3S5"/>
<dbReference type="GO" id="GO:0042256">
    <property type="term" value="P:cytosolic ribosome assembly"/>
    <property type="evidence" value="ECO:0007669"/>
    <property type="project" value="UniProtKB-UniRule"/>
</dbReference>
<evidence type="ECO:0000313" key="3">
    <source>
        <dbReference type="EMBL" id="ADU66956.1"/>
    </source>
</evidence>
<comment type="subcellular location">
    <subcellularLocation>
        <location evidence="2">Cytoplasm</location>
    </subcellularLocation>
</comment>
<dbReference type="Pfam" id="PF02410">
    <property type="entry name" value="RsfS"/>
    <property type="match status" value="1"/>
</dbReference>
<keyword evidence="4" id="KW-1185">Reference proteome</keyword>